<evidence type="ECO:0000313" key="9">
    <source>
        <dbReference type="Proteomes" id="UP000018144"/>
    </source>
</evidence>
<dbReference type="EC" id="2.3.2.8" evidence="2"/>
<protein>
    <recommendedName>
        <fullName evidence="2">arginyltransferase</fullName>
        <ecNumber evidence="2">2.3.2.8</ecNumber>
    </recommendedName>
</protein>
<dbReference type="EMBL" id="HF936373">
    <property type="protein sequence ID" value="CCX16197.1"/>
    <property type="molecule type" value="Genomic_DNA"/>
</dbReference>
<feature type="region of interest" description="Disordered" evidence="5">
    <location>
        <begin position="339"/>
        <end position="423"/>
    </location>
</feature>
<dbReference type="GO" id="GO:0004057">
    <property type="term" value="F:arginyl-tRNA--protein transferase activity"/>
    <property type="evidence" value="ECO:0007669"/>
    <property type="project" value="UniProtKB-EC"/>
</dbReference>
<feature type="domain" description="N-end aminoacyl transferase N-terminal" evidence="6">
    <location>
        <begin position="34"/>
        <end position="103"/>
    </location>
</feature>
<dbReference type="OrthoDB" id="74183at2759"/>
<evidence type="ECO:0000259" key="6">
    <source>
        <dbReference type="Pfam" id="PF04376"/>
    </source>
</evidence>
<dbReference type="InterPro" id="IPR030700">
    <property type="entry name" value="N-end_Aminoacyl_Trfase"/>
</dbReference>
<keyword evidence="3 8" id="KW-0808">Transferase</keyword>
<comment type="similarity">
    <text evidence="1">Belongs to the R-transferase family.</text>
</comment>
<keyword evidence="4" id="KW-0012">Acyltransferase</keyword>
<dbReference type="InterPro" id="IPR007472">
    <property type="entry name" value="N-end_Aminoacyl_Trfase_C"/>
</dbReference>
<evidence type="ECO:0000259" key="7">
    <source>
        <dbReference type="Pfam" id="PF04377"/>
    </source>
</evidence>
<accession>U4L9Z4</accession>
<organism evidence="8 9">
    <name type="scientific">Pyronema omphalodes (strain CBS 100304)</name>
    <name type="common">Pyronema confluens</name>
    <dbReference type="NCBI Taxonomy" id="1076935"/>
    <lineage>
        <taxon>Eukaryota</taxon>
        <taxon>Fungi</taxon>
        <taxon>Dikarya</taxon>
        <taxon>Ascomycota</taxon>
        <taxon>Pezizomycotina</taxon>
        <taxon>Pezizomycetes</taxon>
        <taxon>Pezizales</taxon>
        <taxon>Pyronemataceae</taxon>
        <taxon>Pyronema</taxon>
    </lineage>
</organism>
<feature type="compositionally biased region" description="Polar residues" evidence="5">
    <location>
        <begin position="356"/>
        <end position="373"/>
    </location>
</feature>
<dbReference type="GO" id="GO:0005737">
    <property type="term" value="C:cytoplasm"/>
    <property type="evidence" value="ECO:0007669"/>
    <property type="project" value="TreeGrafter"/>
</dbReference>
<dbReference type="PANTHER" id="PTHR21367:SF1">
    <property type="entry name" value="ARGINYL-TRNA--PROTEIN TRANSFERASE 1"/>
    <property type="match status" value="1"/>
</dbReference>
<feature type="compositionally biased region" description="Acidic residues" evidence="5">
    <location>
        <begin position="387"/>
        <end position="412"/>
    </location>
</feature>
<sequence>MASPAFDVGSGSGSSKAAAPSTAVSYHGFFSNRPCGYCKKNGGRSFYLQARSLTVSHYQSLVDRGWRRSGHLLYKPHMKLTCCKHYTIRLPTATFKPTRDQRQTLHKWNRFVLGEEYIMKAAKKWPLTREQKKKQQTFDLIETVHAAEYSTLEAAGRVQEDLKPEHKFEVTLEPAGFTEEKYALYSHYQQHIHKESVFEISKDGFKRFLCKSPITPSTTADGKKLGSYHQLYRLDGRLIAMGVLDLLPKAVSGVYLLYHTDFEKWQLGKVSACTEAVLAQEGGYGYHYLGYYIPSCQKMRYKATYGPSEILKPNDNTWTPLTPELQKVLEEVDEGFLITGGDGGVASGPSSEADAANTTMGPAGSETETANKTSTKDSSPSNPSSSQDEDDDEEEDNDPPSSPSDDEDDEDSPPPGFCLRSGMPGIMTPEELETFPLGELKIAIQGMEVQAKYLRGFHKEGVLRDVVREVVAVLGPVVSKEVVVRF</sequence>
<evidence type="ECO:0000256" key="5">
    <source>
        <dbReference type="SAM" id="MobiDB-lite"/>
    </source>
</evidence>
<dbReference type="PANTHER" id="PTHR21367">
    <property type="entry name" value="ARGININE-TRNA-PROTEIN TRANSFERASE 1"/>
    <property type="match status" value="1"/>
</dbReference>
<dbReference type="Pfam" id="PF04377">
    <property type="entry name" value="ATE_C"/>
    <property type="match status" value="1"/>
</dbReference>
<dbReference type="InterPro" id="IPR007471">
    <property type="entry name" value="N-end_Aminoacyl_Trfase_N"/>
</dbReference>
<dbReference type="SUPFAM" id="SSF55729">
    <property type="entry name" value="Acyl-CoA N-acyltransferases (Nat)"/>
    <property type="match status" value="1"/>
</dbReference>
<dbReference type="STRING" id="1076935.U4L9Z4"/>
<feature type="domain" description="N-end rule aminoacyl transferase C-terminal" evidence="7">
    <location>
        <begin position="180"/>
        <end position="311"/>
    </location>
</feature>
<feature type="compositionally biased region" description="Low complexity" evidence="5">
    <location>
        <begin position="377"/>
        <end position="386"/>
    </location>
</feature>
<dbReference type="AlphaFoldDB" id="U4L9Z4"/>
<dbReference type="Proteomes" id="UP000018144">
    <property type="component" value="Unassembled WGS sequence"/>
</dbReference>
<keyword evidence="9" id="KW-1185">Reference proteome</keyword>
<evidence type="ECO:0000256" key="1">
    <source>
        <dbReference type="ARBA" id="ARBA00009991"/>
    </source>
</evidence>
<evidence type="ECO:0000256" key="3">
    <source>
        <dbReference type="ARBA" id="ARBA00022679"/>
    </source>
</evidence>
<dbReference type="Pfam" id="PF04376">
    <property type="entry name" value="ATE_N"/>
    <property type="match status" value="1"/>
</dbReference>
<evidence type="ECO:0000256" key="4">
    <source>
        <dbReference type="ARBA" id="ARBA00023315"/>
    </source>
</evidence>
<reference evidence="8 9" key="1">
    <citation type="journal article" date="2013" name="PLoS Genet.">
        <title>The genome and development-dependent transcriptomes of Pyronema confluens: a window into fungal evolution.</title>
        <authorList>
            <person name="Traeger S."/>
            <person name="Altegoer F."/>
            <person name="Freitag M."/>
            <person name="Gabaldon T."/>
            <person name="Kempken F."/>
            <person name="Kumar A."/>
            <person name="Marcet-Houben M."/>
            <person name="Poggeler S."/>
            <person name="Stajich J.E."/>
            <person name="Nowrousian M."/>
        </authorList>
    </citation>
    <scope>NUCLEOTIDE SEQUENCE [LARGE SCALE GENOMIC DNA]</scope>
    <source>
        <strain evidence="9">CBS 100304</strain>
        <tissue evidence="8">Vegetative mycelium</tissue>
    </source>
</reference>
<name>U4L9Z4_PYROM</name>
<gene>
    <name evidence="8" type="ORF">PCON_02793</name>
</gene>
<dbReference type="OMA" id="KMQYKND"/>
<proteinExistence type="inferred from homology"/>
<evidence type="ECO:0000313" key="8">
    <source>
        <dbReference type="EMBL" id="CCX16197.1"/>
    </source>
</evidence>
<dbReference type="eggNOG" id="KOG1193">
    <property type="taxonomic scope" value="Eukaryota"/>
</dbReference>
<dbReference type="InterPro" id="IPR016181">
    <property type="entry name" value="Acyl_CoA_acyltransferase"/>
</dbReference>
<evidence type="ECO:0000256" key="2">
    <source>
        <dbReference type="ARBA" id="ARBA00012025"/>
    </source>
</evidence>